<protein>
    <submittedName>
        <fullName evidence="8">Type I restriction enzyme protein</fullName>
    </submittedName>
</protein>
<keyword evidence="9" id="KW-1185">Reference proteome</keyword>
<dbReference type="OrthoDB" id="7161184at2"/>
<dbReference type="SUPFAM" id="SSF53335">
    <property type="entry name" value="S-adenosyl-L-methionine-dependent methyltransferases"/>
    <property type="match status" value="1"/>
</dbReference>
<dbReference type="GO" id="GO:0009307">
    <property type="term" value="P:DNA restriction-modification system"/>
    <property type="evidence" value="ECO:0007669"/>
    <property type="project" value="UniProtKB-KW"/>
</dbReference>
<evidence type="ECO:0000256" key="2">
    <source>
        <dbReference type="ARBA" id="ARBA00010923"/>
    </source>
</evidence>
<feature type="domain" description="DNA methylase adenine-specific" evidence="7">
    <location>
        <begin position="367"/>
        <end position="654"/>
    </location>
</feature>
<feature type="coiled-coil region" evidence="5">
    <location>
        <begin position="1009"/>
        <end position="1036"/>
    </location>
</feature>
<keyword evidence="5" id="KW-0175">Coiled coil</keyword>
<comment type="similarity">
    <text evidence="2">Belongs to the type-I restriction system S methylase family.</text>
</comment>
<dbReference type="InterPro" id="IPR000055">
    <property type="entry name" value="Restrct_endonuc_typeI_TRD"/>
</dbReference>
<evidence type="ECO:0000256" key="1">
    <source>
        <dbReference type="ARBA" id="ARBA00006594"/>
    </source>
</evidence>
<gene>
    <name evidence="8" type="ORF">Deia_00229</name>
</gene>
<evidence type="ECO:0000256" key="4">
    <source>
        <dbReference type="ARBA" id="ARBA00023125"/>
    </source>
</evidence>
<dbReference type="PANTHER" id="PTHR30408:SF12">
    <property type="entry name" value="TYPE I RESTRICTION ENZYME MJAVIII SPECIFICITY SUBUNIT"/>
    <property type="match status" value="1"/>
</dbReference>
<dbReference type="SUPFAM" id="SSF116734">
    <property type="entry name" value="DNA methylase specificity domain"/>
    <property type="match status" value="2"/>
</dbReference>
<dbReference type="RefSeq" id="WP_161982776.1">
    <property type="nucleotide sequence ID" value="NZ_CP029077.1"/>
</dbReference>
<evidence type="ECO:0000259" key="7">
    <source>
        <dbReference type="Pfam" id="PF02384"/>
    </source>
</evidence>
<evidence type="ECO:0000259" key="6">
    <source>
        <dbReference type="Pfam" id="PF01420"/>
    </source>
</evidence>
<feature type="domain" description="Type I restriction modification DNA specificity" evidence="6">
    <location>
        <begin position="1046"/>
        <end position="1199"/>
    </location>
</feature>
<feature type="domain" description="Type I restriction modification DNA specificity" evidence="6">
    <location>
        <begin position="865"/>
        <end position="1031"/>
    </location>
</feature>
<proteinExistence type="inferred from homology"/>
<evidence type="ECO:0000256" key="5">
    <source>
        <dbReference type="SAM" id="Coils"/>
    </source>
</evidence>
<dbReference type="Gene3D" id="1.10.287.1120">
    <property type="entry name" value="Bipartite methylase S protein"/>
    <property type="match status" value="1"/>
</dbReference>
<dbReference type="InterPro" id="IPR002052">
    <property type="entry name" value="DNA_methylase_N6_adenine_CS"/>
</dbReference>
<dbReference type="InterPro" id="IPR052021">
    <property type="entry name" value="Type-I_RS_S_subunit"/>
</dbReference>
<evidence type="ECO:0000313" key="9">
    <source>
        <dbReference type="Proteomes" id="UP000321934"/>
    </source>
</evidence>
<name>A0A5B8XGI6_9RICK</name>
<comment type="similarity">
    <text evidence="1">Belongs to the N(4)/N(6)-methyltransferase family.</text>
</comment>
<keyword evidence="4" id="KW-0238">DNA-binding</keyword>
<dbReference type="GO" id="GO:0032259">
    <property type="term" value="P:methylation"/>
    <property type="evidence" value="ECO:0007669"/>
    <property type="project" value="InterPro"/>
</dbReference>
<sequence>MDILSWLSKLGFKIQSGKKDCYSKIINGYELSVDLETSKINYGKDITIHRTTTSNLSQDENLVVLDCVCRLLKKGYSPKDIELEKSWNLGHKGKGFLDILVKDKQGNSLFMIECKTWGPEFNKEKNKMFKDGGQLLSYFRQDKKPKALCLYASRVGESAIEFVSDIINTKGLNGENEEEIFISWDRTFQTIGIFENDVKCYDFQDLFLTYRDLKDLDKEHGKRIFNKFAEILRRHNISNKPKAFDIIFNFFICKIYDENINCNEGDELQFQYKRNEKNEELIDKLKKLYSGGLEVYIDILIPYIQKQALEEGKLSPDLVNQILYYSESGAFSFKKVYNKETFEDNIEIVKEVVTLLEKYKFRYDKKQQFLGDFFELLLNTGFKQESGQFFTPIPIARFICKSLPIKQITDRIIADRENTFLPYIIDYSSGAGHFITEIMDEIDIHVKSNILEGDIKNAMAKKAFIKNRDDLSWAKDYVYAIEKDERLVTISKVSSFLHGDGDANVIYGDGLAPFCSKRYKEKLLSDKVDNNNFDILIANPPYSVSGFTRDLLKEYEKLSLNPENYFELYQYLTPQSSEIECLFIERTKQLLKEGGVAGVILPISILTNGGIYEKTREIIFKNFTFKAIVSLGSNAFMATGTKTIIAFLQKRNPSDYQGIEKEVDKFLEGGFVDVAVGGIKDAFSTYASRVYEMDFETYKQILNAQNTSHELSKEYKDLDQKHIRELEKQKLIYFILTYSQKIVLGDSGEKDIEKEFYGFEFSNRRGHEGIHIYKDEEGYLQSKLYNENDLCDAEKLNTYILKSFTNDAKLESKITEIQASEDHPLKDHIHYLRLSNLMTFDLKRFDKSVNLNKRNNLKIETKFRLIKLGDVSQGIISGSTPSKQVREYWDSKDVNWCTVDDFTSFYIHDTKQHVSTKGLAKLTIIPINSVLLSCTATIGKVAINKIELTTNQQINGIVCNANIKPEYLAYFLESNARLLSAITDNVGVKHINLQMLRDFKIPFPPLDIQQKIVAEIAEIEKKEEKVREKIEKNQEKINGLFGSAKNIKDITISEIAKNLTAGGDVPKGNFSKNKTEKYQIPIYANGYQNKGLYGYTDIIKINEACVTIAARGTIGYTEVRTEPFYPIVRLICLVPKEEIANVFYIKYLLSRTQFINSGTTTPQLTVPQISGIKLSLPPLAEQQKIIAQIEPLEVEIEEAKTFLANVKEQKQAVLDKYLK</sequence>
<dbReference type="PROSITE" id="PS00092">
    <property type="entry name" value="N6_MTASE"/>
    <property type="match status" value="1"/>
</dbReference>
<dbReference type="Gene3D" id="3.40.50.150">
    <property type="entry name" value="Vaccinia Virus protein VP39"/>
    <property type="match status" value="1"/>
</dbReference>
<dbReference type="InterPro" id="IPR044946">
    <property type="entry name" value="Restrct_endonuc_typeI_TRD_sf"/>
</dbReference>
<dbReference type="Proteomes" id="UP000321934">
    <property type="component" value="Chromosome"/>
</dbReference>
<dbReference type="InterPro" id="IPR029063">
    <property type="entry name" value="SAM-dependent_MTases_sf"/>
</dbReference>
<organism evidence="8 9">
    <name type="scientific">Candidatus Deianiraea vastatrix</name>
    <dbReference type="NCBI Taxonomy" id="2163644"/>
    <lineage>
        <taxon>Bacteria</taxon>
        <taxon>Pseudomonadati</taxon>
        <taxon>Pseudomonadota</taxon>
        <taxon>Alphaproteobacteria</taxon>
        <taxon>Rickettsiales</taxon>
        <taxon>Candidatus Deianiraeaceae</taxon>
        <taxon>Candidatus Deianiraea</taxon>
    </lineage>
</organism>
<dbReference type="AlphaFoldDB" id="A0A5B8XGI6"/>
<dbReference type="REBASE" id="362441">
    <property type="entry name" value="DvaCyL41ORF229P"/>
</dbReference>
<dbReference type="InterPro" id="IPR003356">
    <property type="entry name" value="DNA_methylase_A-5"/>
</dbReference>
<dbReference type="EMBL" id="CP029077">
    <property type="protein sequence ID" value="QED23037.1"/>
    <property type="molecule type" value="Genomic_DNA"/>
</dbReference>
<dbReference type="GO" id="GO:0008170">
    <property type="term" value="F:N-methyltransferase activity"/>
    <property type="evidence" value="ECO:0007669"/>
    <property type="project" value="InterPro"/>
</dbReference>
<dbReference type="GO" id="GO:0003677">
    <property type="term" value="F:DNA binding"/>
    <property type="evidence" value="ECO:0007669"/>
    <property type="project" value="UniProtKB-KW"/>
</dbReference>
<evidence type="ECO:0000313" key="8">
    <source>
        <dbReference type="EMBL" id="QED23037.1"/>
    </source>
</evidence>
<evidence type="ECO:0000256" key="3">
    <source>
        <dbReference type="ARBA" id="ARBA00022747"/>
    </source>
</evidence>
<dbReference type="PANTHER" id="PTHR30408">
    <property type="entry name" value="TYPE-1 RESTRICTION ENZYME ECOKI SPECIFICITY PROTEIN"/>
    <property type="match status" value="1"/>
</dbReference>
<dbReference type="Pfam" id="PF02384">
    <property type="entry name" value="N6_Mtase"/>
    <property type="match status" value="1"/>
</dbReference>
<keyword evidence="3" id="KW-0680">Restriction system</keyword>
<dbReference type="PRINTS" id="PR00507">
    <property type="entry name" value="N12N6MTFRASE"/>
</dbReference>
<dbReference type="Pfam" id="PF01420">
    <property type="entry name" value="Methylase_S"/>
    <property type="match status" value="2"/>
</dbReference>
<dbReference type="Gene3D" id="3.90.220.20">
    <property type="entry name" value="DNA methylase specificity domains"/>
    <property type="match status" value="2"/>
</dbReference>
<reference evidence="8 9" key="1">
    <citation type="journal article" date="2019" name="ISME J.">
        <title>Deianiraea, an extracellular bacterium associated with the ciliate Paramecium, suggests an alternative scenario for the evolution of Rickettsiales.</title>
        <authorList>
            <person name="Castelli M."/>
            <person name="Sabaneyeva E."/>
            <person name="Lanzoni O."/>
            <person name="Lebedeva N."/>
            <person name="Floriano A.M."/>
            <person name="Gaiarsa S."/>
            <person name="Benken K."/>
            <person name="Modeo L."/>
            <person name="Bandi C."/>
            <person name="Potekhin A."/>
            <person name="Sassera D."/>
            <person name="Petroni G."/>
        </authorList>
    </citation>
    <scope>NUCLEOTIDE SEQUENCE [LARGE SCALE GENOMIC DNA]</scope>
    <source>
        <strain evidence="8">CyL4-1</strain>
    </source>
</reference>
<accession>A0A5B8XGI6</accession>